<feature type="transmembrane region" description="Helical" evidence="14">
    <location>
        <begin position="129"/>
        <end position="149"/>
    </location>
</feature>
<feature type="transmembrane region" description="Helical" evidence="14">
    <location>
        <begin position="100"/>
        <end position="117"/>
    </location>
</feature>
<evidence type="ECO:0000259" key="15">
    <source>
        <dbReference type="SMART" id="SM00014"/>
    </source>
</evidence>
<feature type="transmembrane region" description="Helical" evidence="14">
    <location>
        <begin position="54"/>
        <end position="74"/>
    </location>
</feature>
<feature type="transmembrane region" description="Helical" evidence="14">
    <location>
        <begin position="161"/>
        <end position="191"/>
    </location>
</feature>
<dbReference type="CDD" id="cd03382">
    <property type="entry name" value="PAP2_dolichyldiphosphatase"/>
    <property type="match status" value="1"/>
</dbReference>
<evidence type="ECO:0000256" key="7">
    <source>
        <dbReference type="ARBA" id="ARBA00022801"/>
    </source>
</evidence>
<comment type="catalytic activity">
    <reaction evidence="13">
        <text>a di-trans,poly-cis-dolichyl diphosphate + H2O = a di-trans,poly-cis-dolichyl phosphate + phosphate + H(+)</text>
        <dbReference type="Rhea" id="RHEA:14385"/>
        <dbReference type="Rhea" id="RHEA-COMP:19498"/>
        <dbReference type="Rhea" id="RHEA-COMP:19506"/>
        <dbReference type="ChEBI" id="CHEBI:15377"/>
        <dbReference type="ChEBI" id="CHEBI:15378"/>
        <dbReference type="ChEBI" id="CHEBI:43474"/>
        <dbReference type="ChEBI" id="CHEBI:57497"/>
        <dbReference type="ChEBI" id="CHEBI:57683"/>
        <dbReference type="EC" id="3.6.1.43"/>
    </reaction>
</comment>
<evidence type="ECO:0000256" key="2">
    <source>
        <dbReference type="ARBA" id="ARBA00004922"/>
    </source>
</evidence>
<gene>
    <name evidence="16" type="ORF">OCTVUL_1B008142</name>
</gene>
<dbReference type="GO" id="GO:0042392">
    <property type="term" value="F:sphingosine-1-phosphate phosphatase activity"/>
    <property type="evidence" value="ECO:0007669"/>
    <property type="project" value="TreeGrafter"/>
</dbReference>
<dbReference type="InterPro" id="IPR000326">
    <property type="entry name" value="PAP2/HPO"/>
</dbReference>
<dbReference type="GO" id="GO:0047874">
    <property type="term" value="F:dolichyldiphosphatase activity"/>
    <property type="evidence" value="ECO:0007669"/>
    <property type="project" value="UniProtKB-EC"/>
</dbReference>
<dbReference type="PANTHER" id="PTHR14969">
    <property type="entry name" value="SPHINGOSINE-1-PHOSPHATE PHOSPHOHYDROLASE"/>
    <property type="match status" value="1"/>
</dbReference>
<sequence length="310" mass="35719">MEPNDHWIPLSLLFVEFPAGDLIGYILAWFSMVPMFISVGFITLIIIRRDLHTASYFGGIVLNGAISIALKHIIKDRRPPPSPNQIHIGIYGMPSSHSQFMGFFNTYLILFLLFRLYRNYNWIDDSWKIVVSCLTCIVTVLVCISRVYLGYHFVSQVLCGALLGMILGAAWFCTVHLILTPFFPVIAASLIGEFLMVRDSTLIPHVMWFEYKSSRSEARFLPSFILFRPVLKKLTGTGCYALFQWNTRCLKDICHQQHRARAAIAPSNTFSKLHLFNIFFNSIVRLCDKSRIYLLLLITRPRKSFRIFTF</sequence>
<dbReference type="PANTHER" id="PTHR14969:SF13">
    <property type="entry name" value="AT30094P"/>
    <property type="match status" value="1"/>
</dbReference>
<keyword evidence="7" id="KW-0378">Hydrolase</keyword>
<accession>A0AA36EWV9</accession>
<evidence type="ECO:0000256" key="11">
    <source>
        <dbReference type="ARBA" id="ARBA00024907"/>
    </source>
</evidence>
<dbReference type="GO" id="GO:0005789">
    <property type="term" value="C:endoplasmic reticulum membrane"/>
    <property type="evidence" value="ECO:0007669"/>
    <property type="project" value="UniProtKB-SubCell"/>
</dbReference>
<dbReference type="Proteomes" id="UP001162480">
    <property type="component" value="Chromosome 1"/>
</dbReference>
<keyword evidence="6 14" id="KW-0812">Transmembrane</keyword>
<dbReference type="InterPro" id="IPR039667">
    <property type="entry name" value="Dolichyldiphosphatase_PAP2"/>
</dbReference>
<evidence type="ECO:0000313" key="17">
    <source>
        <dbReference type="Proteomes" id="UP001162480"/>
    </source>
</evidence>
<evidence type="ECO:0000256" key="6">
    <source>
        <dbReference type="ARBA" id="ARBA00022692"/>
    </source>
</evidence>
<evidence type="ECO:0000256" key="8">
    <source>
        <dbReference type="ARBA" id="ARBA00022824"/>
    </source>
</evidence>
<keyword evidence="9 14" id="KW-1133">Transmembrane helix</keyword>
<dbReference type="EC" id="3.6.1.43" evidence="4"/>
<protein>
    <recommendedName>
        <fullName evidence="5">Dolichyldiphosphatase 1</fullName>
        <ecNumber evidence="4">3.6.1.43</ecNumber>
    </recommendedName>
    <alternativeName>
        <fullName evidence="12">Dolichyl pyrophosphate phosphatase 1</fullName>
    </alternativeName>
</protein>
<evidence type="ECO:0000256" key="13">
    <source>
        <dbReference type="ARBA" id="ARBA00047349"/>
    </source>
</evidence>
<evidence type="ECO:0000256" key="9">
    <source>
        <dbReference type="ARBA" id="ARBA00022989"/>
    </source>
</evidence>
<evidence type="ECO:0000256" key="1">
    <source>
        <dbReference type="ARBA" id="ARBA00004477"/>
    </source>
</evidence>
<dbReference type="SUPFAM" id="SSF48317">
    <property type="entry name" value="Acid phosphatase/Vanadium-dependent haloperoxidase"/>
    <property type="match status" value="1"/>
</dbReference>
<keyword evidence="17" id="KW-1185">Reference proteome</keyword>
<dbReference type="AlphaFoldDB" id="A0AA36EWV9"/>
<reference evidence="16" key="1">
    <citation type="submission" date="2023-08" db="EMBL/GenBank/DDBJ databases">
        <authorList>
            <person name="Alioto T."/>
            <person name="Alioto T."/>
            <person name="Gomez Garrido J."/>
        </authorList>
    </citation>
    <scope>NUCLEOTIDE SEQUENCE</scope>
</reference>
<evidence type="ECO:0000256" key="12">
    <source>
        <dbReference type="ARBA" id="ARBA00030292"/>
    </source>
</evidence>
<evidence type="ECO:0000256" key="10">
    <source>
        <dbReference type="ARBA" id="ARBA00023136"/>
    </source>
</evidence>
<dbReference type="InterPro" id="IPR036938">
    <property type="entry name" value="PAP2/HPO_sf"/>
</dbReference>
<proteinExistence type="inferred from homology"/>
<feature type="domain" description="Phosphatidic acid phosphatase type 2/haloperoxidase" evidence="15">
    <location>
        <begin position="57"/>
        <end position="172"/>
    </location>
</feature>
<feature type="transmembrane region" description="Helical" evidence="14">
    <location>
        <begin position="22"/>
        <end position="47"/>
    </location>
</feature>
<dbReference type="SMART" id="SM00014">
    <property type="entry name" value="acidPPc"/>
    <property type="match status" value="1"/>
</dbReference>
<evidence type="ECO:0000256" key="4">
    <source>
        <dbReference type="ARBA" id="ARBA00012508"/>
    </source>
</evidence>
<comment type="pathway">
    <text evidence="2">Protein modification; protein glycosylation.</text>
</comment>
<comment type="similarity">
    <text evidence="3">Belongs to the dolichyldiphosphatase family.</text>
</comment>
<dbReference type="Pfam" id="PF01569">
    <property type="entry name" value="PAP2"/>
    <property type="match status" value="1"/>
</dbReference>
<evidence type="ECO:0000256" key="3">
    <source>
        <dbReference type="ARBA" id="ARBA00005518"/>
    </source>
</evidence>
<dbReference type="Gene3D" id="1.20.144.10">
    <property type="entry name" value="Phosphatidic acid phosphatase type 2/haloperoxidase"/>
    <property type="match status" value="1"/>
</dbReference>
<comment type="function">
    <text evidence="11">Required for efficient N-glycosylation. Necessary for maintaining optimal levels of dolichol-linked oligosaccharides. Hydrolyzes dolichyl pyrophosphate at a very high rate and dolichyl monophosphate at a much lower rate. Does not act on phosphatidate.</text>
</comment>
<evidence type="ECO:0000256" key="14">
    <source>
        <dbReference type="SAM" id="Phobius"/>
    </source>
</evidence>
<dbReference type="GO" id="GO:0006487">
    <property type="term" value="P:protein N-linked glycosylation"/>
    <property type="evidence" value="ECO:0007669"/>
    <property type="project" value="UniProtKB-ARBA"/>
</dbReference>
<evidence type="ECO:0000256" key="5">
    <source>
        <dbReference type="ARBA" id="ARBA00014821"/>
    </source>
</evidence>
<organism evidence="16 17">
    <name type="scientific">Octopus vulgaris</name>
    <name type="common">Common octopus</name>
    <dbReference type="NCBI Taxonomy" id="6645"/>
    <lineage>
        <taxon>Eukaryota</taxon>
        <taxon>Metazoa</taxon>
        <taxon>Spiralia</taxon>
        <taxon>Lophotrochozoa</taxon>
        <taxon>Mollusca</taxon>
        <taxon>Cephalopoda</taxon>
        <taxon>Coleoidea</taxon>
        <taxon>Octopodiformes</taxon>
        <taxon>Octopoda</taxon>
        <taxon>Incirrata</taxon>
        <taxon>Octopodidae</taxon>
        <taxon>Octopus</taxon>
    </lineage>
</organism>
<comment type="subcellular location">
    <subcellularLocation>
        <location evidence="1">Endoplasmic reticulum membrane</location>
        <topology evidence="1">Multi-pass membrane protein</topology>
    </subcellularLocation>
</comment>
<keyword evidence="10 14" id="KW-0472">Membrane</keyword>
<keyword evidence="8" id="KW-0256">Endoplasmic reticulum</keyword>
<dbReference type="FunFam" id="1.20.144.10:FF:000003">
    <property type="entry name" value="Dolichyldiphosphatase 1"/>
    <property type="match status" value="1"/>
</dbReference>
<dbReference type="EMBL" id="OX597814">
    <property type="protein sequence ID" value="CAI9714905.1"/>
    <property type="molecule type" value="Genomic_DNA"/>
</dbReference>
<name>A0AA36EWV9_OCTVU</name>
<evidence type="ECO:0000313" key="16">
    <source>
        <dbReference type="EMBL" id="CAI9714905.1"/>
    </source>
</evidence>